<name>A0A3B4EPG8_PYGNA</name>
<dbReference type="Ensembl" id="ENSPNAT00000034417.2">
    <property type="protein sequence ID" value="ENSPNAP00000037678.2"/>
    <property type="gene ID" value="ENSPNAG00000029638.2"/>
</dbReference>
<evidence type="ECO:0000313" key="1">
    <source>
        <dbReference type="Ensembl" id="ENSPNAP00000037678.2"/>
    </source>
</evidence>
<organism evidence="1 2">
    <name type="scientific">Pygocentrus nattereri</name>
    <name type="common">Red-bellied piranha</name>
    <dbReference type="NCBI Taxonomy" id="42514"/>
    <lineage>
        <taxon>Eukaryota</taxon>
        <taxon>Metazoa</taxon>
        <taxon>Chordata</taxon>
        <taxon>Craniata</taxon>
        <taxon>Vertebrata</taxon>
        <taxon>Euteleostomi</taxon>
        <taxon>Actinopterygii</taxon>
        <taxon>Neopterygii</taxon>
        <taxon>Teleostei</taxon>
        <taxon>Ostariophysi</taxon>
        <taxon>Characiformes</taxon>
        <taxon>Characoidei</taxon>
        <taxon>Pygocentrus</taxon>
    </lineage>
</organism>
<reference evidence="1" key="3">
    <citation type="submission" date="2025-09" db="UniProtKB">
        <authorList>
            <consortium name="Ensembl"/>
        </authorList>
    </citation>
    <scope>IDENTIFICATION</scope>
</reference>
<keyword evidence="2" id="KW-1185">Reference proteome</keyword>
<sequence length="98" mass="11033">MIGSDTSDTFSPLDILLPGIELGFYSEDDFEMLKASVSAGERKEENATLYEDTWKSIMAKTGVEQQYALLSVLEMGMENKVAFNCYVYQSETRKAAHF</sequence>
<dbReference type="Proteomes" id="UP001501920">
    <property type="component" value="Chromosome 2"/>
</dbReference>
<proteinExistence type="predicted"/>
<reference evidence="1" key="2">
    <citation type="submission" date="2025-08" db="UniProtKB">
        <authorList>
            <consortium name="Ensembl"/>
        </authorList>
    </citation>
    <scope>IDENTIFICATION</scope>
</reference>
<reference evidence="1 2" key="1">
    <citation type="submission" date="2020-10" db="EMBL/GenBank/DDBJ databases">
        <title>Pygocentrus nattereri (red-bellied piranha) genome, fPygNat1, primary haplotype.</title>
        <authorList>
            <person name="Myers G."/>
            <person name="Meyer A."/>
            <person name="Karagic N."/>
            <person name="Pippel M."/>
            <person name="Winkler S."/>
            <person name="Tracey A."/>
            <person name="Wood J."/>
            <person name="Formenti G."/>
            <person name="Howe K."/>
            <person name="Fedrigo O."/>
            <person name="Jarvis E.D."/>
        </authorList>
    </citation>
    <scope>NUCLEOTIDE SEQUENCE [LARGE SCALE GENOMIC DNA]</scope>
</reference>
<evidence type="ECO:0000313" key="2">
    <source>
        <dbReference type="Proteomes" id="UP001501920"/>
    </source>
</evidence>
<dbReference type="AlphaFoldDB" id="A0A3B4EPG8"/>
<accession>A0A3B4EPG8</accession>
<protein>
    <submittedName>
        <fullName evidence="1">Uncharacterized protein</fullName>
    </submittedName>
</protein>